<keyword evidence="4" id="KW-0132">Cell division</keyword>
<comment type="similarity">
    <text evidence="2">Belongs to the shugoshin family.</text>
</comment>
<evidence type="ECO:0000256" key="4">
    <source>
        <dbReference type="ARBA" id="ARBA00022618"/>
    </source>
</evidence>
<accession>A0A8B9GU05</accession>
<feature type="region of interest" description="Disordered" evidence="9">
    <location>
        <begin position="319"/>
        <end position="373"/>
    </location>
</feature>
<keyword evidence="6" id="KW-0175">Coiled coil</keyword>
<evidence type="ECO:0000313" key="10">
    <source>
        <dbReference type="Ensembl" id="ENSAMXP00005002709.1"/>
    </source>
</evidence>
<evidence type="ECO:0000256" key="9">
    <source>
        <dbReference type="SAM" id="MobiDB-lite"/>
    </source>
</evidence>
<protein>
    <recommendedName>
        <fullName evidence="12">Shugoshin C-terminal domain-containing protein</fullName>
    </recommendedName>
</protein>
<evidence type="ECO:0008006" key="12">
    <source>
        <dbReference type="Google" id="ProtNLM"/>
    </source>
</evidence>
<feature type="region of interest" description="Disordered" evidence="9">
    <location>
        <begin position="130"/>
        <end position="305"/>
    </location>
</feature>
<name>A0A8B9GU05_ASTMX</name>
<dbReference type="GO" id="GO:0000775">
    <property type="term" value="C:chromosome, centromeric region"/>
    <property type="evidence" value="ECO:0007669"/>
    <property type="project" value="UniProtKB-SubCell"/>
</dbReference>
<dbReference type="Gene3D" id="1.20.5.730">
    <property type="entry name" value="Single helix bin"/>
    <property type="match status" value="1"/>
</dbReference>
<dbReference type="GO" id="GO:0051301">
    <property type="term" value="P:cell division"/>
    <property type="evidence" value="ECO:0007669"/>
    <property type="project" value="UniProtKB-KW"/>
</dbReference>
<feature type="compositionally biased region" description="Basic and acidic residues" evidence="9">
    <location>
        <begin position="251"/>
        <end position="284"/>
    </location>
</feature>
<evidence type="ECO:0000256" key="8">
    <source>
        <dbReference type="ARBA" id="ARBA00023328"/>
    </source>
</evidence>
<dbReference type="PANTHER" id="PTHR21577">
    <property type="entry name" value="SHUGOSHIN"/>
    <property type="match status" value="1"/>
</dbReference>
<proteinExistence type="inferred from homology"/>
<evidence type="ECO:0000256" key="5">
    <source>
        <dbReference type="ARBA" id="ARBA00022829"/>
    </source>
</evidence>
<comment type="subcellular location">
    <subcellularLocation>
        <location evidence="1">Chromosome</location>
        <location evidence="1">Centromere</location>
    </subcellularLocation>
</comment>
<evidence type="ECO:0000256" key="6">
    <source>
        <dbReference type="ARBA" id="ARBA00023054"/>
    </source>
</evidence>
<evidence type="ECO:0000256" key="7">
    <source>
        <dbReference type="ARBA" id="ARBA00023306"/>
    </source>
</evidence>
<keyword evidence="7" id="KW-0131">Cell cycle</keyword>
<dbReference type="InterPro" id="IPR038889">
    <property type="entry name" value="Shugoshin1/2"/>
</dbReference>
<evidence type="ECO:0000313" key="11">
    <source>
        <dbReference type="Proteomes" id="UP000694621"/>
    </source>
</evidence>
<keyword evidence="5" id="KW-0159">Chromosome partition</keyword>
<evidence type="ECO:0000256" key="3">
    <source>
        <dbReference type="ARBA" id="ARBA00022454"/>
    </source>
</evidence>
<dbReference type="GO" id="GO:0007059">
    <property type="term" value="P:chromosome segregation"/>
    <property type="evidence" value="ECO:0007669"/>
    <property type="project" value="UniProtKB-KW"/>
</dbReference>
<evidence type="ECO:0000256" key="2">
    <source>
        <dbReference type="ARBA" id="ARBA00010845"/>
    </source>
</evidence>
<dbReference type="PANTHER" id="PTHR21577:SF3">
    <property type="entry name" value="SHUGOSHIN 1-RELATED"/>
    <property type="match status" value="1"/>
</dbReference>
<feature type="compositionally biased region" description="Basic residues" evidence="9">
    <location>
        <begin position="140"/>
        <end position="157"/>
    </location>
</feature>
<reference evidence="10" key="1">
    <citation type="submission" date="2025-08" db="UniProtKB">
        <authorList>
            <consortium name="Ensembl"/>
        </authorList>
    </citation>
    <scope>IDENTIFICATION</scope>
</reference>
<organism evidence="10 11">
    <name type="scientific">Astyanax mexicanus</name>
    <name type="common">Blind cave fish</name>
    <name type="synonym">Astyanax fasciatus mexicanus</name>
    <dbReference type="NCBI Taxonomy" id="7994"/>
    <lineage>
        <taxon>Eukaryota</taxon>
        <taxon>Metazoa</taxon>
        <taxon>Chordata</taxon>
        <taxon>Craniata</taxon>
        <taxon>Vertebrata</taxon>
        <taxon>Euteleostomi</taxon>
        <taxon>Actinopterygii</taxon>
        <taxon>Neopterygii</taxon>
        <taxon>Teleostei</taxon>
        <taxon>Ostariophysi</taxon>
        <taxon>Characiformes</taxon>
        <taxon>Characoidei</taxon>
        <taxon>Acestrorhamphidae</taxon>
        <taxon>Acestrorhamphinae</taxon>
        <taxon>Astyanax</taxon>
    </lineage>
</organism>
<keyword evidence="8" id="KW-0137">Centromere</keyword>
<sequence length="407" mass="46138">VESDHCTKQLFSIQHIPKILNEVKIWTLPAVFFSTATVKPFVLKSVQVNNKALALALQAEREKVRQAQGIILQMKRERQALIFHLLMLKRALREAGALKPAQVSFYYKYFFCDSKKLYLYREELVGSQDGPASLPATVGMRRRRDGKKRSERLRRRSSLFDPASVGGTVTEEVEPPSSDMMEGLSEQDPELNLDANVDQKPLPPNSTDGSKPGLDSEPPEISAVKHSTPEPPQRNVSRQTKKKNTQVAPRSKPERGRKPDRAPLKKPWENTKPRARSKSRDRSRTRAQTAPVPSDRLNSSLGGNDTFDFDCEEAVHITPFRAGSKASENQPEKVESSPSEPEKEADDSLYVPEKKLRRARSPPPRRARSKRRSPALPLRTLVNIYEYRIYVISRRIKCPLKSDEVKV</sequence>
<evidence type="ECO:0000256" key="1">
    <source>
        <dbReference type="ARBA" id="ARBA00004584"/>
    </source>
</evidence>
<dbReference type="Proteomes" id="UP000694621">
    <property type="component" value="Unplaced"/>
</dbReference>
<keyword evidence="3" id="KW-0158">Chromosome</keyword>
<feature type="compositionally biased region" description="Basic residues" evidence="9">
    <location>
        <begin position="355"/>
        <end position="373"/>
    </location>
</feature>
<dbReference type="Ensembl" id="ENSAMXT00005003059.1">
    <property type="protein sequence ID" value="ENSAMXP00005002709.1"/>
    <property type="gene ID" value="ENSAMXG00005001618.1"/>
</dbReference>
<dbReference type="AlphaFoldDB" id="A0A8B9GU05"/>